<evidence type="ECO:0000313" key="2">
    <source>
        <dbReference type="Proteomes" id="UP000076722"/>
    </source>
</evidence>
<organism evidence="1 2">
    <name type="scientific">Sistotremastrum niveocremeum HHB9708</name>
    <dbReference type="NCBI Taxonomy" id="1314777"/>
    <lineage>
        <taxon>Eukaryota</taxon>
        <taxon>Fungi</taxon>
        <taxon>Dikarya</taxon>
        <taxon>Basidiomycota</taxon>
        <taxon>Agaricomycotina</taxon>
        <taxon>Agaricomycetes</taxon>
        <taxon>Sistotremastrales</taxon>
        <taxon>Sistotremastraceae</taxon>
        <taxon>Sertulicium</taxon>
        <taxon>Sertulicium niveocremeum</taxon>
    </lineage>
</organism>
<gene>
    <name evidence="1" type="ORF">SISNIDRAFT_494524</name>
</gene>
<keyword evidence="2" id="KW-1185">Reference proteome</keyword>
<protein>
    <submittedName>
        <fullName evidence="1">Uncharacterized protein</fullName>
    </submittedName>
</protein>
<accession>A0A164WJH2</accession>
<dbReference type="EMBL" id="KV419402">
    <property type="protein sequence ID" value="KZS95099.1"/>
    <property type="molecule type" value="Genomic_DNA"/>
</dbReference>
<dbReference type="AlphaFoldDB" id="A0A164WJH2"/>
<reference evidence="1 2" key="1">
    <citation type="journal article" date="2016" name="Mol. Biol. Evol.">
        <title>Comparative Genomics of Early-Diverging Mushroom-Forming Fungi Provides Insights into the Origins of Lignocellulose Decay Capabilities.</title>
        <authorList>
            <person name="Nagy L.G."/>
            <person name="Riley R."/>
            <person name="Tritt A."/>
            <person name="Adam C."/>
            <person name="Daum C."/>
            <person name="Floudas D."/>
            <person name="Sun H."/>
            <person name="Yadav J.S."/>
            <person name="Pangilinan J."/>
            <person name="Larsson K.H."/>
            <person name="Matsuura K."/>
            <person name="Barry K."/>
            <person name="Labutti K."/>
            <person name="Kuo R."/>
            <person name="Ohm R.A."/>
            <person name="Bhattacharya S.S."/>
            <person name="Shirouzu T."/>
            <person name="Yoshinaga Y."/>
            <person name="Martin F.M."/>
            <person name="Grigoriev I.V."/>
            <person name="Hibbett D.S."/>
        </authorList>
    </citation>
    <scope>NUCLEOTIDE SEQUENCE [LARGE SCALE GENOMIC DNA]</scope>
    <source>
        <strain evidence="1 2">HHB9708</strain>
    </source>
</reference>
<dbReference type="Proteomes" id="UP000076722">
    <property type="component" value="Unassembled WGS sequence"/>
</dbReference>
<sequence length="216" mass="24118">MTHKDTTCCEDSGVGKDEAEFEAEYFAQFLRFGRVWLFTLLNPQFRSRQFVANHLQAILVFYNTRDLWLGIIPTTPEATIVQRYESGTVNRIAKPFVPVSPPNRSTSSIVGIFCAGHIVDLVKPEYNKRRVASNIFISPPSTSPFLNIAQSFTLLESRFLRYTIESSNATTIRCGRCVSIGLSRIRKISTPSTKSVCFGLPPGSRSGGACIHFSVR</sequence>
<name>A0A164WJH2_9AGAM</name>
<evidence type="ECO:0000313" key="1">
    <source>
        <dbReference type="EMBL" id="KZS95099.1"/>
    </source>
</evidence>
<proteinExistence type="predicted"/>